<evidence type="ECO:0000313" key="3">
    <source>
        <dbReference type="EMBL" id="KAF7182799.1"/>
    </source>
</evidence>
<organism evidence="2 5">
    <name type="scientific">Aspergillus felis</name>
    <dbReference type="NCBI Taxonomy" id="1287682"/>
    <lineage>
        <taxon>Eukaryota</taxon>
        <taxon>Fungi</taxon>
        <taxon>Dikarya</taxon>
        <taxon>Ascomycota</taxon>
        <taxon>Pezizomycotina</taxon>
        <taxon>Eurotiomycetes</taxon>
        <taxon>Eurotiomycetidae</taxon>
        <taxon>Eurotiales</taxon>
        <taxon>Aspergillaceae</taxon>
        <taxon>Aspergillus</taxon>
        <taxon>Aspergillus subgen. Fumigati</taxon>
    </lineage>
</organism>
<sequence>MSQNYSIQVYNNSDQLQNYVLFQTVNVPSGQPNVFANVYQSSGIIESGTYSQVTFQMANEYYAVCGTNPAPLGDHVRVTTGSAVPVTLSSGETPPETPGTLCVMSTTDGEYPHWASVTQTQNTEPSAFCISCDGSFNYPTPTNIFIGTGVQDPVSKHIIPVATVPASPSSNFYFQPIVKYHIGTGEFEAGTVVNITEIGPVLDVDFTQLPENSAVYTQGRNGEYTPGAPSDDAVRGHEKK</sequence>
<gene>
    <name evidence="2" type="ORF">CNMCM5623_002336</name>
    <name evidence="3" type="ORF">CNMCM7691_002460</name>
</gene>
<dbReference type="Proteomes" id="UP000654922">
    <property type="component" value="Unassembled WGS sequence"/>
</dbReference>
<evidence type="ECO:0000313" key="5">
    <source>
        <dbReference type="Proteomes" id="UP000654922"/>
    </source>
</evidence>
<evidence type="ECO:0000256" key="1">
    <source>
        <dbReference type="SAM" id="MobiDB-lite"/>
    </source>
</evidence>
<reference evidence="2" key="1">
    <citation type="submission" date="2020-06" db="EMBL/GenBank/DDBJ databases">
        <title>Draft genome sequences of strains closely related to Aspergillus parafelis and Aspergillus hiratsukae.</title>
        <authorList>
            <person name="Dos Santos R.A.C."/>
            <person name="Rivero-Menendez O."/>
            <person name="Steenwyk J.L."/>
            <person name="Mead M.E."/>
            <person name="Goldman G.H."/>
            <person name="Alastruey-Izquierdo A."/>
            <person name="Rokas A."/>
        </authorList>
    </citation>
    <scope>NUCLEOTIDE SEQUENCE</scope>
    <source>
        <strain evidence="2">CNM-CM5623</strain>
        <strain evidence="3">CNM-CM7691</strain>
    </source>
</reference>
<dbReference type="OrthoDB" id="5413269at2759"/>
<keyword evidence="4" id="KW-1185">Reference proteome</keyword>
<feature type="region of interest" description="Disordered" evidence="1">
    <location>
        <begin position="215"/>
        <end position="240"/>
    </location>
</feature>
<protein>
    <submittedName>
        <fullName evidence="2">Uncharacterized protein</fullName>
    </submittedName>
</protein>
<dbReference type="AlphaFoldDB" id="A0A8H6QC46"/>
<proteinExistence type="predicted"/>
<dbReference type="EMBL" id="JACBAG010001760">
    <property type="protein sequence ID" value="KAF7182799.1"/>
    <property type="molecule type" value="Genomic_DNA"/>
</dbReference>
<evidence type="ECO:0000313" key="2">
    <source>
        <dbReference type="EMBL" id="KAF7169652.1"/>
    </source>
</evidence>
<dbReference type="Proteomes" id="UP000641853">
    <property type="component" value="Unassembled WGS sequence"/>
</dbReference>
<evidence type="ECO:0000313" key="4">
    <source>
        <dbReference type="Proteomes" id="UP000641853"/>
    </source>
</evidence>
<comment type="caution">
    <text evidence="2">The sequence shown here is derived from an EMBL/GenBank/DDBJ whole genome shotgun (WGS) entry which is preliminary data.</text>
</comment>
<name>A0A8H6QC46_9EURO</name>
<dbReference type="EMBL" id="JACBAE010001236">
    <property type="protein sequence ID" value="KAF7169652.1"/>
    <property type="molecule type" value="Genomic_DNA"/>
</dbReference>
<accession>A0A8H6QC46</accession>